<sequence>MTGRPVLPVPVVGADGGPLLAPLRAALSGAGPAVAPHAAGREPSAQAVAPLREDEDGAEDPVAAVVSTTGSTGRAKHVLLDASALLAGAAATHDVLGGAGSWLLAVPAHTVAGVQVVVRSLVAGTRPAVLDLAGGFDPAAFAREASALAGRARGRRYTSLVPAQLDLLLEAGTAQPEVLEALRGFDAVLVGGAALPPAVRARATAAGLRVVGTYGMTETCGGCVYDGVPLPGVGVALEPWPPGAGAAGAAGADASTGRVVVTGPVVARGYRRPAAPSSGAPSGPSDEGFEVVAGVRRFRTADRGVLVEGLLQLLGRTDDVVTSGGVNVALDAVDRVLREAGARDCLVVAVPSQRWGSVVAALVVGPDAGPTAARALQDAVRDRLGAAAVPRLLRHVDRLPTTGVGKPDRVAAVALLSPGDAAGAHLGDHGGTDHPTEETT</sequence>
<evidence type="ECO:0000256" key="2">
    <source>
        <dbReference type="SAM" id="MobiDB-lite"/>
    </source>
</evidence>
<dbReference type="RefSeq" id="WP_376984257.1">
    <property type="nucleotide sequence ID" value="NZ_JBHRWW010000014.1"/>
</dbReference>
<reference evidence="6" key="1">
    <citation type="journal article" date="2019" name="Int. J. Syst. Evol. Microbiol.">
        <title>The Global Catalogue of Microorganisms (GCM) 10K type strain sequencing project: providing services to taxonomists for standard genome sequencing and annotation.</title>
        <authorList>
            <consortium name="The Broad Institute Genomics Platform"/>
            <consortium name="The Broad Institute Genome Sequencing Center for Infectious Disease"/>
            <person name="Wu L."/>
            <person name="Ma J."/>
        </authorList>
    </citation>
    <scope>NUCLEOTIDE SEQUENCE [LARGE SCALE GENOMIC DNA]</scope>
    <source>
        <strain evidence="6">NCAIM B.02333</strain>
    </source>
</reference>
<dbReference type="Pfam" id="PF00501">
    <property type="entry name" value="AMP-binding"/>
    <property type="match status" value="1"/>
</dbReference>
<dbReference type="Pfam" id="PF13193">
    <property type="entry name" value="AMP-binding_C"/>
    <property type="match status" value="1"/>
</dbReference>
<feature type="domain" description="AMP-dependent synthetase/ligase" evidence="3">
    <location>
        <begin position="50"/>
        <end position="270"/>
    </location>
</feature>
<comment type="caution">
    <text evidence="5">The sequence shown here is derived from an EMBL/GenBank/DDBJ whole genome shotgun (WGS) entry which is preliminary data.</text>
</comment>
<evidence type="ECO:0000313" key="6">
    <source>
        <dbReference type="Proteomes" id="UP001595685"/>
    </source>
</evidence>
<evidence type="ECO:0000256" key="1">
    <source>
        <dbReference type="ARBA" id="ARBA00006432"/>
    </source>
</evidence>
<evidence type="ECO:0000259" key="3">
    <source>
        <dbReference type="Pfam" id="PF00501"/>
    </source>
</evidence>
<gene>
    <name evidence="5" type="ORF">ACFOLH_16400</name>
</gene>
<evidence type="ECO:0000259" key="4">
    <source>
        <dbReference type="Pfam" id="PF13193"/>
    </source>
</evidence>
<keyword evidence="6" id="KW-1185">Reference proteome</keyword>
<dbReference type="InterPro" id="IPR000873">
    <property type="entry name" value="AMP-dep_synth/lig_dom"/>
</dbReference>
<dbReference type="InterPro" id="IPR042099">
    <property type="entry name" value="ANL_N_sf"/>
</dbReference>
<evidence type="ECO:0000313" key="5">
    <source>
        <dbReference type="EMBL" id="MFC3689932.1"/>
    </source>
</evidence>
<dbReference type="InterPro" id="IPR045851">
    <property type="entry name" value="AMP-bd_C_sf"/>
</dbReference>
<dbReference type="EMBL" id="JBHRWW010000014">
    <property type="protein sequence ID" value="MFC3689932.1"/>
    <property type="molecule type" value="Genomic_DNA"/>
</dbReference>
<dbReference type="PANTHER" id="PTHR43201">
    <property type="entry name" value="ACYL-COA SYNTHETASE"/>
    <property type="match status" value="1"/>
</dbReference>
<feature type="region of interest" description="Disordered" evidence="2">
    <location>
        <begin position="421"/>
        <end position="440"/>
    </location>
</feature>
<name>A0ABV7WLW9_9MICO</name>
<protein>
    <submittedName>
        <fullName evidence="5">AMP-binding protein</fullName>
    </submittedName>
</protein>
<dbReference type="Proteomes" id="UP001595685">
    <property type="component" value="Unassembled WGS sequence"/>
</dbReference>
<dbReference type="Gene3D" id="3.40.50.12780">
    <property type="entry name" value="N-terminal domain of ligase-like"/>
    <property type="match status" value="1"/>
</dbReference>
<organism evidence="5 6">
    <name type="scientific">Aquipuribacter hungaricus</name>
    <dbReference type="NCBI Taxonomy" id="545624"/>
    <lineage>
        <taxon>Bacteria</taxon>
        <taxon>Bacillati</taxon>
        <taxon>Actinomycetota</taxon>
        <taxon>Actinomycetes</taxon>
        <taxon>Micrococcales</taxon>
        <taxon>Intrasporangiaceae</taxon>
        <taxon>Aquipuribacter</taxon>
    </lineage>
</organism>
<comment type="similarity">
    <text evidence="1">Belongs to the ATP-dependent AMP-binding enzyme family.</text>
</comment>
<dbReference type="PANTHER" id="PTHR43201:SF8">
    <property type="entry name" value="ACYL-COA SYNTHETASE FAMILY MEMBER 3"/>
    <property type="match status" value="1"/>
</dbReference>
<feature type="domain" description="AMP-binding enzyme C-terminal" evidence="4">
    <location>
        <begin position="343"/>
        <end position="406"/>
    </location>
</feature>
<proteinExistence type="inferred from homology"/>
<dbReference type="InterPro" id="IPR025110">
    <property type="entry name" value="AMP-bd_C"/>
</dbReference>
<accession>A0ABV7WLW9</accession>
<dbReference type="Gene3D" id="3.30.300.30">
    <property type="match status" value="1"/>
</dbReference>
<feature type="compositionally biased region" description="Basic and acidic residues" evidence="2">
    <location>
        <begin position="426"/>
        <end position="440"/>
    </location>
</feature>
<dbReference type="SUPFAM" id="SSF56801">
    <property type="entry name" value="Acetyl-CoA synthetase-like"/>
    <property type="match status" value="1"/>
</dbReference>
<feature type="region of interest" description="Disordered" evidence="2">
    <location>
        <begin position="33"/>
        <end position="60"/>
    </location>
</feature>